<name>A0A7X9DL09_UNCKA</name>
<feature type="compositionally biased region" description="Basic and acidic residues" evidence="1">
    <location>
        <begin position="10"/>
        <end position="35"/>
    </location>
</feature>
<proteinExistence type="predicted"/>
<organism evidence="2 3">
    <name type="scientific">candidate division WWE3 bacterium</name>
    <dbReference type="NCBI Taxonomy" id="2053526"/>
    <lineage>
        <taxon>Bacteria</taxon>
        <taxon>Katanobacteria</taxon>
    </lineage>
</organism>
<sequence>MEPEFDDESETKGNDKKFHGRHHDRDGECEHDHPHHGPGHGPRPELPPHLFREIMDMKEKIGKLEGMVEVILKKLD</sequence>
<dbReference type="AlphaFoldDB" id="A0A7X9DL09"/>
<evidence type="ECO:0000313" key="3">
    <source>
        <dbReference type="Proteomes" id="UP000526033"/>
    </source>
</evidence>
<comment type="caution">
    <text evidence="2">The sequence shown here is derived from an EMBL/GenBank/DDBJ whole genome shotgun (WGS) entry which is preliminary data.</text>
</comment>
<dbReference type="Proteomes" id="UP000526033">
    <property type="component" value="Unassembled WGS sequence"/>
</dbReference>
<evidence type="ECO:0000313" key="2">
    <source>
        <dbReference type="EMBL" id="NMB70415.1"/>
    </source>
</evidence>
<protein>
    <submittedName>
        <fullName evidence="2">Uncharacterized protein</fullName>
    </submittedName>
</protein>
<evidence type="ECO:0000256" key="1">
    <source>
        <dbReference type="SAM" id="MobiDB-lite"/>
    </source>
</evidence>
<feature type="region of interest" description="Disordered" evidence="1">
    <location>
        <begin position="1"/>
        <end position="49"/>
    </location>
</feature>
<gene>
    <name evidence="2" type="ORF">GYA27_04450</name>
</gene>
<accession>A0A7X9DL09</accession>
<dbReference type="EMBL" id="JAAZNL010000058">
    <property type="protein sequence ID" value="NMB70415.1"/>
    <property type="molecule type" value="Genomic_DNA"/>
</dbReference>
<reference evidence="2 3" key="1">
    <citation type="journal article" date="2020" name="Biotechnol. Biofuels">
        <title>New insights from the biogas microbiome by comprehensive genome-resolved metagenomics of nearly 1600 species originating from multiple anaerobic digesters.</title>
        <authorList>
            <person name="Campanaro S."/>
            <person name="Treu L."/>
            <person name="Rodriguez-R L.M."/>
            <person name="Kovalovszki A."/>
            <person name="Ziels R.M."/>
            <person name="Maus I."/>
            <person name="Zhu X."/>
            <person name="Kougias P.G."/>
            <person name="Basile A."/>
            <person name="Luo G."/>
            <person name="Schluter A."/>
            <person name="Konstantinidis K.T."/>
            <person name="Angelidaki I."/>
        </authorList>
    </citation>
    <scope>NUCLEOTIDE SEQUENCE [LARGE SCALE GENOMIC DNA]</scope>
    <source>
        <strain evidence="2">AS27yjCOA_165</strain>
    </source>
</reference>